<dbReference type="EMBL" id="MAJU01000008">
    <property type="protein sequence ID" value="OCH22499.1"/>
    <property type="molecule type" value="Genomic_DNA"/>
</dbReference>
<protein>
    <recommendedName>
        <fullName evidence="4">DUF2799 domain-containing protein</fullName>
    </recommendedName>
</protein>
<dbReference type="AlphaFoldDB" id="A0A1B9P2B7"/>
<gene>
    <name evidence="2" type="ORF">A6E04_09015</name>
</gene>
<organism evidence="2 3">
    <name type="scientific">Aliivibrio logei</name>
    <name type="common">Vibrio logei</name>
    <dbReference type="NCBI Taxonomy" id="688"/>
    <lineage>
        <taxon>Bacteria</taxon>
        <taxon>Pseudomonadati</taxon>
        <taxon>Pseudomonadota</taxon>
        <taxon>Gammaproteobacteria</taxon>
        <taxon>Vibrionales</taxon>
        <taxon>Vibrionaceae</taxon>
        <taxon>Aliivibrio</taxon>
    </lineage>
</organism>
<evidence type="ECO:0000313" key="3">
    <source>
        <dbReference type="Proteomes" id="UP000093523"/>
    </source>
</evidence>
<dbReference type="Proteomes" id="UP000093523">
    <property type="component" value="Unassembled WGS sequence"/>
</dbReference>
<reference evidence="2 3" key="1">
    <citation type="submission" date="2016-06" db="EMBL/GenBank/DDBJ databases">
        <authorList>
            <person name="Kjaerup R.B."/>
            <person name="Dalgaard T.S."/>
            <person name="Juul-Madsen H.R."/>
        </authorList>
    </citation>
    <scope>NUCLEOTIDE SEQUENCE [LARGE SCALE GENOMIC DNA]</scope>
    <source>
        <strain evidence="2 3">1S159</strain>
    </source>
</reference>
<accession>A0A1B9P2B7</accession>
<dbReference type="Pfam" id="PF10973">
    <property type="entry name" value="DUF2799"/>
    <property type="match status" value="1"/>
</dbReference>
<name>A0A1B9P2B7_ALILO</name>
<evidence type="ECO:0000313" key="2">
    <source>
        <dbReference type="EMBL" id="OCH22499.1"/>
    </source>
</evidence>
<keyword evidence="1" id="KW-0732">Signal</keyword>
<comment type="caution">
    <text evidence="2">The sequence shown here is derived from an EMBL/GenBank/DDBJ whole genome shotgun (WGS) entry which is preliminary data.</text>
</comment>
<dbReference type="STRING" id="688.A6E04_09015"/>
<feature type="chain" id="PRO_5008632429" description="DUF2799 domain-containing protein" evidence="1">
    <location>
        <begin position="18"/>
        <end position="119"/>
    </location>
</feature>
<dbReference type="OrthoDB" id="5917937at2"/>
<sequence>MKRLVVLAITLMIAACSSTPVPTSMMDKDWKDFGYERALKGLVIQSESTLIKKLNGEALKDTNYQSYLAGYKEGQAEYCQKDAYILGVKGEPYNGICDVIDWTFREDYSSGRHSTAGEM</sequence>
<feature type="signal peptide" evidence="1">
    <location>
        <begin position="1"/>
        <end position="17"/>
    </location>
</feature>
<dbReference type="InterPro" id="IPR021242">
    <property type="entry name" value="DUF2799"/>
</dbReference>
<evidence type="ECO:0000256" key="1">
    <source>
        <dbReference type="SAM" id="SignalP"/>
    </source>
</evidence>
<dbReference type="RefSeq" id="WP_023603131.1">
    <property type="nucleotide sequence ID" value="NZ_CAWMPN010000008.1"/>
</dbReference>
<dbReference type="PROSITE" id="PS51257">
    <property type="entry name" value="PROKAR_LIPOPROTEIN"/>
    <property type="match status" value="1"/>
</dbReference>
<proteinExistence type="predicted"/>
<evidence type="ECO:0008006" key="4">
    <source>
        <dbReference type="Google" id="ProtNLM"/>
    </source>
</evidence>